<name>A0A1X7U1Y9_AMPQE</name>
<dbReference type="EnsemblMetazoa" id="Aqu2.1.21657_001">
    <property type="protein sequence ID" value="Aqu2.1.21657_001"/>
    <property type="gene ID" value="Aqu2.1.21657"/>
</dbReference>
<proteinExistence type="predicted"/>
<dbReference type="AlphaFoldDB" id="A0A1X7U1Y9"/>
<organism evidence="1">
    <name type="scientific">Amphimedon queenslandica</name>
    <name type="common">Sponge</name>
    <dbReference type="NCBI Taxonomy" id="400682"/>
    <lineage>
        <taxon>Eukaryota</taxon>
        <taxon>Metazoa</taxon>
        <taxon>Porifera</taxon>
        <taxon>Demospongiae</taxon>
        <taxon>Heteroscleromorpha</taxon>
        <taxon>Haplosclerida</taxon>
        <taxon>Niphatidae</taxon>
        <taxon>Amphimedon</taxon>
    </lineage>
</organism>
<protein>
    <submittedName>
        <fullName evidence="1">Uncharacterized protein</fullName>
    </submittedName>
</protein>
<dbReference type="InParanoid" id="A0A1X7U1Y9"/>
<evidence type="ECO:0000313" key="1">
    <source>
        <dbReference type="EnsemblMetazoa" id="Aqu2.1.21657_001"/>
    </source>
</evidence>
<sequence>MHKWAKSDSRAVNITSNVAEMIAVDCQPMPIVDIGITRVLHVAEPSYTLPFRMYMTDTVIPRVYSKLHMK</sequence>
<reference evidence="1" key="1">
    <citation type="submission" date="2017-05" db="UniProtKB">
        <authorList>
            <consortium name="EnsemblMetazoa"/>
        </authorList>
    </citation>
    <scope>IDENTIFICATION</scope>
</reference>
<accession>A0A1X7U1Y9</accession>
<dbReference type="eggNOG" id="KOG1121">
    <property type="taxonomic scope" value="Eukaryota"/>
</dbReference>